<accession>A0ABW8FFD4</accession>
<evidence type="ECO:0000256" key="1">
    <source>
        <dbReference type="SAM" id="MobiDB-lite"/>
    </source>
</evidence>
<dbReference type="Proteomes" id="UP001617511">
    <property type="component" value="Unassembled WGS sequence"/>
</dbReference>
<name>A0ABW8FFD4_9ACTN</name>
<evidence type="ECO:0000313" key="2">
    <source>
        <dbReference type="EMBL" id="MFJ4080738.1"/>
    </source>
</evidence>
<protein>
    <submittedName>
        <fullName evidence="2">Uncharacterized protein</fullName>
    </submittedName>
</protein>
<comment type="caution">
    <text evidence="2">The sequence shown here is derived from an EMBL/GenBank/DDBJ whole genome shotgun (WGS) entry which is preliminary data.</text>
</comment>
<dbReference type="RefSeq" id="WP_402072708.1">
    <property type="nucleotide sequence ID" value="NZ_JBIVGG010000007.1"/>
</dbReference>
<evidence type="ECO:0000313" key="3">
    <source>
        <dbReference type="Proteomes" id="UP001617511"/>
    </source>
</evidence>
<feature type="region of interest" description="Disordered" evidence="1">
    <location>
        <begin position="146"/>
        <end position="177"/>
    </location>
</feature>
<reference evidence="2 3" key="1">
    <citation type="submission" date="2024-10" db="EMBL/GenBank/DDBJ databases">
        <title>The Natural Products Discovery Center: Release of the First 8490 Sequenced Strains for Exploring Actinobacteria Biosynthetic Diversity.</title>
        <authorList>
            <person name="Kalkreuter E."/>
            <person name="Kautsar S.A."/>
            <person name="Yang D."/>
            <person name="Bader C.D."/>
            <person name="Teijaro C.N."/>
            <person name="Fluegel L."/>
            <person name="Davis C.M."/>
            <person name="Simpson J.R."/>
            <person name="Lauterbach L."/>
            <person name="Steele A.D."/>
            <person name="Gui C."/>
            <person name="Meng S."/>
            <person name="Li G."/>
            <person name="Viehrig K."/>
            <person name="Ye F."/>
            <person name="Su P."/>
            <person name="Kiefer A.F."/>
            <person name="Nichols A."/>
            <person name="Cepeda A.J."/>
            <person name="Yan W."/>
            <person name="Fan B."/>
            <person name="Jiang Y."/>
            <person name="Adhikari A."/>
            <person name="Zheng C.-J."/>
            <person name="Schuster L."/>
            <person name="Cowan T.M."/>
            <person name="Smanski M.J."/>
            <person name="Chevrette M.G."/>
            <person name="De Carvalho L.P.S."/>
            <person name="Shen B."/>
        </authorList>
    </citation>
    <scope>NUCLEOTIDE SEQUENCE [LARGE SCALE GENOMIC DNA]</scope>
    <source>
        <strain evidence="2 3">NPDC089932</strain>
    </source>
</reference>
<feature type="compositionally biased region" description="Basic residues" evidence="1">
    <location>
        <begin position="168"/>
        <end position="177"/>
    </location>
</feature>
<sequence length="177" mass="18929">MTEPPAHERLRLRVPQGPLDERLALLGEDLEHLPVRVGGACRPQGPGTDPREPYRPPQVVDPVQEGEQDEQGRLGRIQVEVLRPVLGRLAEQPLDVVRERGRDPGVAPGVLLQRPFQFVAHAGQPGREGADVPPVVAGVPALRHVPPGAGVADPALPGVQGDGCGRGSRNRPHLRSS</sequence>
<dbReference type="EMBL" id="JBIVGG010000007">
    <property type="protein sequence ID" value="MFJ4080738.1"/>
    <property type="molecule type" value="Genomic_DNA"/>
</dbReference>
<proteinExistence type="predicted"/>
<organism evidence="2 3">
    <name type="scientific">Streptomyces iakyrus</name>
    <dbReference type="NCBI Taxonomy" id="68219"/>
    <lineage>
        <taxon>Bacteria</taxon>
        <taxon>Bacillati</taxon>
        <taxon>Actinomycetota</taxon>
        <taxon>Actinomycetes</taxon>
        <taxon>Kitasatosporales</taxon>
        <taxon>Streptomycetaceae</taxon>
        <taxon>Streptomyces</taxon>
    </lineage>
</organism>
<feature type="region of interest" description="Disordered" evidence="1">
    <location>
        <begin position="36"/>
        <end position="74"/>
    </location>
</feature>
<keyword evidence="3" id="KW-1185">Reference proteome</keyword>
<gene>
    <name evidence="2" type="ORF">ACIP2Z_17445</name>
</gene>